<feature type="transmembrane region" description="Helical" evidence="1">
    <location>
        <begin position="82"/>
        <end position="106"/>
    </location>
</feature>
<dbReference type="CDD" id="cd01949">
    <property type="entry name" value="GGDEF"/>
    <property type="match status" value="1"/>
</dbReference>
<dbReference type="SUPFAM" id="SSF55785">
    <property type="entry name" value="PYP-like sensor domain (PAS domain)"/>
    <property type="match status" value="2"/>
</dbReference>
<dbReference type="Gene3D" id="3.30.70.270">
    <property type="match status" value="1"/>
</dbReference>
<proteinExistence type="predicted"/>
<dbReference type="InterPro" id="IPR052155">
    <property type="entry name" value="Biofilm_reg_signaling"/>
</dbReference>
<evidence type="ECO:0000259" key="3">
    <source>
        <dbReference type="PROSITE" id="PS50113"/>
    </source>
</evidence>
<dbReference type="PANTHER" id="PTHR44757">
    <property type="entry name" value="DIGUANYLATE CYCLASE DGCP"/>
    <property type="match status" value="1"/>
</dbReference>
<dbReference type="SMART" id="SM00052">
    <property type="entry name" value="EAL"/>
    <property type="match status" value="1"/>
</dbReference>
<dbReference type="NCBIfam" id="TIGR00254">
    <property type="entry name" value="GGDEF"/>
    <property type="match status" value="1"/>
</dbReference>
<gene>
    <name evidence="6" type="ORF">RT723_13930</name>
</gene>
<dbReference type="PROSITE" id="PS50113">
    <property type="entry name" value="PAC"/>
    <property type="match status" value="1"/>
</dbReference>
<feature type="domain" description="EAL" evidence="4">
    <location>
        <begin position="545"/>
        <end position="798"/>
    </location>
</feature>
<dbReference type="PANTHER" id="PTHR44757:SF2">
    <property type="entry name" value="BIOFILM ARCHITECTURE MAINTENANCE PROTEIN MBAA"/>
    <property type="match status" value="1"/>
</dbReference>
<dbReference type="Pfam" id="PF00990">
    <property type="entry name" value="GGDEF"/>
    <property type="match status" value="1"/>
</dbReference>
<feature type="domain" description="PAS" evidence="2">
    <location>
        <begin position="251"/>
        <end position="291"/>
    </location>
</feature>
<evidence type="ECO:0000313" key="7">
    <source>
        <dbReference type="Proteomes" id="UP001257914"/>
    </source>
</evidence>
<dbReference type="Pfam" id="PF00563">
    <property type="entry name" value="EAL"/>
    <property type="match status" value="1"/>
</dbReference>
<dbReference type="InterPro" id="IPR035965">
    <property type="entry name" value="PAS-like_dom_sf"/>
</dbReference>
<dbReference type="InterPro" id="IPR029787">
    <property type="entry name" value="Nucleotide_cyclase"/>
</dbReference>
<dbReference type="Proteomes" id="UP001257914">
    <property type="component" value="Unassembled WGS sequence"/>
</dbReference>
<keyword evidence="1" id="KW-0812">Transmembrane</keyword>
<keyword evidence="1" id="KW-0472">Membrane</keyword>
<dbReference type="InterPro" id="IPR000160">
    <property type="entry name" value="GGDEF_dom"/>
</dbReference>
<evidence type="ECO:0000256" key="1">
    <source>
        <dbReference type="SAM" id="Phobius"/>
    </source>
</evidence>
<dbReference type="PROSITE" id="PS50883">
    <property type="entry name" value="EAL"/>
    <property type="match status" value="1"/>
</dbReference>
<dbReference type="Gene3D" id="3.20.20.450">
    <property type="entry name" value="EAL domain"/>
    <property type="match status" value="1"/>
</dbReference>
<dbReference type="InterPro" id="IPR001633">
    <property type="entry name" value="EAL_dom"/>
</dbReference>
<dbReference type="EMBL" id="JAWCUA010000010">
    <property type="protein sequence ID" value="MDU0114069.1"/>
    <property type="molecule type" value="Genomic_DNA"/>
</dbReference>
<dbReference type="SMART" id="SM00267">
    <property type="entry name" value="GGDEF"/>
    <property type="match status" value="1"/>
</dbReference>
<dbReference type="SMART" id="SM00086">
    <property type="entry name" value="PAC"/>
    <property type="match status" value="2"/>
</dbReference>
<dbReference type="RefSeq" id="WP_315947667.1">
    <property type="nucleotide sequence ID" value="NZ_JAWCUA010000010.1"/>
</dbReference>
<organism evidence="6 7">
    <name type="scientific">Psychrosphaera aquimarina</name>
    <dbReference type="NCBI Taxonomy" id="2044854"/>
    <lineage>
        <taxon>Bacteria</taxon>
        <taxon>Pseudomonadati</taxon>
        <taxon>Pseudomonadota</taxon>
        <taxon>Gammaproteobacteria</taxon>
        <taxon>Alteromonadales</taxon>
        <taxon>Pseudoalteromonadaceae</taxon>
        <taxon>Psychrosphaera</taxon>
    </lineage>
</organism>
<keyword evidence="7" id="KW-1185">Reference proteome</keyword>
<dbReference type="Gene3D" id="3.30.450.20">
    <property type="entry name" value="PAS domain"/>
    <property type="match status" value="2"/>
</dbReference>
<dbReference type="InterPro" id="IPR000700">
    <property type="entry name" value="PAS-assoc_C"/>
</dbReference>
<accession>A0ABU3R321</accession>
<evidence type="ECO:0000259" key="4">
    <source>
        <dbReference type="PROSITE" id="PS50883"/>
    </source>
</evidence>
<dbReference type="NCBIfam" id="TIGR00229">
    <property type="entry name" value="sensory_box"/>
    <property type="match status" value="2"/>
</dbReference>
<dbReference type="InterPro" id="IPR035919">
    <property type="entry name" value="EAL_sf"/>
</dbReference>
<keyword evidence="1" id="KW-1133">Transmembrane helix</keyword>
<dbReference type="InterPro" id="IPR000014">
    <property type="entry name" value="PAS"/>
</dbReference>
<evidence type="ECO:0000313" key="6">
    <source>
        <dbReference type="EMBL" id="MDU0114069.1"/>
    </source>
</evidence>
<dbReference type="PROSITE" id="PS50887">
    <property type="entry name" value="GGDEF"/>
    <property type="match status" value="1"/>
</dbReference>
<dbReference type="SMART" id="SM00091">
    <property type="entry name" value="PAS"/>
    <property type="match status" value="2"/>
</dbReference>
<feature type="domain" description="PAS" evidence="2">
    <location>
        <begin position="126"/>
        <end position="169"/>
    </location>
</feature>
<dbReference type="Pfam" id="PF13426">
    <property type="entry name" value="PAS_9"/>
    <property type="match status" value="2"/>
</dbReference>
<dbReference type="InterPro" id="IPR001610">
    <property type="entry name" value="PAC"/>
</dbReference>
<dbReference type="SUPFAM" id="SSF55073">
    <property type="entry name" value="Nucleotide cyclase"/>
    <property type="match status" value="1"/>
</dbReference>
<evidence type="ECO:0000259" key="5">
    <source>
        <dbReference type="PROSITE" id="PS50887"/>
    </source>
</evidence>
<protein>
    <submittedName>
        <fullName evidence="6">EAL domain-containing protein</fullName>
    </submittedName>
</protein>
<evidence type="ECO:0000259" key="2">
    <source>
        <dbReference type="PROSITE" id="PS50112"/>
    </source>
</evidence>
<dbReference type="CDD" id="cd00130">
    <property type="entry name" value="PAS"/>
    <property type="match status" value="2"/>
</dbReference>
<sequence length="802" mass="90312">MSSTGDLWGIASIVLDYKSILSDSGITSQNHLKIGLRGKNASGTNGEIFFGDLSIFDTSPAQLDINLPYGSWRIAAEPIEGWLTYSINLVVWSLALVIFMITFLILRQKQNIELLHRDAIKKLLESEQRFRTFFKDHDSVMFLIEQTSGKIIDANDSAIEFYGYSHQQLRKKRIQDLSGFPIDKAESEHARSLDIEQKFSVFPHKLADGTIRQVEVHTSPMMVDDTPILFSIIHDITKRVEIEKKLQLDAKVFENSQEGVLITDPNQRIIAVNHGFTAITGYEEADSIGKTPAILSSNRHGPEFFAEMFSQVDTLGFWRGEIWNRRKNGDVYPELLSISKVEDEYGELINYVGVFSDITRLKQSEQRLERLAHYDALTGLPNRLMLKSRLKHAIGLAKRQDSKLAVLFIDLDKFKIVNDSLGHVAGDELLKQVANRMSDRMRQSDTVSRIGGDEFVLLVEGVAHLDDLILVAQDIINDINKPFMLSGENEVFIGTSIGISIFPNDAKDAENLVTFADAAMYRAKQNGRNTYSFYTESLLQQADVKLKLSVQLKHAIEQNELELFYQPQVDLLTGALTGVEALIRWNHPEKGLLSASEFIELAEERGIIHDISKWVLEQGCKQLKVWQDRGFTGCLSLNISPRDFGFGDFFNDIKQQIEKSGIDPKGLELEITENAIMKRADAIMELFKQLKELGVSIAIDDFGTGYSSLSYLKHFPIDKLKIDQAFVKEMHTDLSDSALIETIINMARGFNLTVIAEGIELSEHASLLIELGCDQGQGYLYARPLPLGDVEALSKTNHWALD</sequence>
<dbReference type="CDD" id="cd01948">
    <property type="entry name" value="EAL"/>
    <property type="match status" value="1"/>
</dbReference>
<dbReference type="InterPro" id="IPR043128">
    <property type="entry name" value="Rev_trsase/Diguanyl_cyclase"/>
</dbReference>
<dbReference type="PROSITE" id="PS50112">
    <property type="entry name" value="PAS"/>
    <property type="match status" value="2"/>
</dbReference>
<feature type="domain" description="GGDEF" evidence="5">
    <location>
        <begin position="402"/>
        <end position="536"/>
    </location>
</feature>
<dbReference type="SUPFAM" id="SSF141868">
    <property type="entry name" value="EAL domain-like"/>
    <property type="match status" value="1"/>
</dbReference>
<name>A0ABU3R321_9GAMM</name>
<reference evidence="6 7" key="1">
    <citation type="submission" date="2023-10" db="EMBL/GenBank/DDBJ databases">
        <title>Psychrosphaera aquimaarina strain SW33 isolated from seawater.</title>
        <authorList>
            <person name="Bayburt H."/>
            <person name="Kim J.M."/>
            <person name="Choi B.J."/>
            <person name="Jeon C.O."/>
        </authorList>
    </citation>
    <scope>NUCLEOTIDE SEQUENCE [LARGE SCALE GENOMIC DNA]</scope>
    <source>
        <strain evidence="6 7">KCTC 52743</strain>
    </source>
</reference>
<feature type="domain" description="PAC" evidence="3">
    <location>
        <begin position="318"/>
        <end position="370"/>
    </location>
</feature>
<comment type="caution">
    <text evidence="6">The sequence shown here is derived from an EMBL/GenBank/DDBJ whole genome shotgun (WGS) entry which is preliminary data.</text>
</comment>